<dbReference type="Pfam" id="PF10925">
    <property type="entry name" value="DUF2680"/>
    <property type="match status" value="1"/>
</dbReference>
<evidence type="ECO:0000313" key="1">
    <source>
        <dbReference type="EMBL" id="ADQ39683.1"/>
    </source>
</evidence>
<evidence type="ECO:0000313" key="2">
    <source>
        <dbReference type="Proteomes" id="UP000009256"/>
    </source>
</evidence>
<dbReference type="EMBL" id="CP002326">
    <property type="protein sequence ID" value="ADQ39683.1"/>
    <property type="molecule type" value="Genomic_DNA"/>
</dbReference>
<proteinExistence type="predicted"/>
<dbReference type="OrthoDB" id="2527438at2"/>
<dbReference type="HOGENOM" id="CLU_1515180_0_0_9"/>
<dbReference type="RefSeq" id="WP_013431534.1">
    <property type="nucleotide sequence ID" value="NC_014721.1"/>
</dbReference>
<dbReference type="STRING" id="632335.Calkr_0108"/>
<keyword evidence="2" id="KW-1185">Reference proteome</keyword>
<dbReference type="KEGG" id="cki:Calkr_0108"/>
<name>E4S610_CALA7</name>
<reference key="1">
    <citation type="submission" date="2010-11" db="EMBL/GenBank/DDBJ databases">
        <title>Complete sequence of chromosome of Caldicellulosiruptor kristjanssonii 177R1B.</title>
        <authorList>
            <consortium name="US DOE Joint Genome Institute"/>
            <person name="Lucas S."/>
            <person name="Copeland A."/>
            <person name="Lapidus A."/>
            <person name="Cheng J.-F."/>
            <person name="Bruce D."/>
            <person name="Goodwin L."/>
            <person name="Pitluck S."/>
            <person name="Davenport K."/>
            <person name="Detter J.C."/>
            <person name="Han C."/>
            <person name="Tapia R."/>
            <person name="Land M."/>
            <person name="Hauser L."/>
            <person name="Jeffries C."/>
            <person name="Kyrpides N."/>
            <person name="Ivanova N."/>
            <person name="Mikhailova N."/>
            <person name="Blumer-Schuette S.E."/>
            <person name="Kelly R.M."/>
            <person name="Woyke T."/>
        </authorList>
    </citation>
    <scope>NUCLEOTIDE SEQUENCE</scope>
    <source>
        <strain>177R1B</strain>
    </source>
</reference>
<evidence type="ECO:0008006" key="3">
    <source>
        <dbReference type="Google" id="ProtNLM"/>
    </source>
</evidence>
<dbReference type="AlphaFoldDB" id="E4S610"/>
<dbReference type="InterPro" id="IPR024485">
    <property type="entry name" value="DUF2680"/>
</dbReference>
<reference evidence="1 2" key="2">
    <citation type="journal article" date="2011" name="J. Bacteriol.">
        <title>Complete genome sequences for the anaerobic, extremely thermophilic plant biomass-degrading bacteria Caldicellulosiruptor hydrothermalis, Caldicellulosiruptor kristjanssonii, Caldicellulosiruptor kronotskyensis, Caldicellulosiruptor owensenis, and Caldicellulosiruptor lactoaceticus.</title>
        <authorList>
            <person name="Blumer-Schuette S.E."/>
            <person name="Ozdemir I."/>
            <person name="Mistry D."/>
            <person name="Lucas S."/>
            <person name="Lapidus A."/>
            <person name="Cheng J.F."/>
            <person name="Goodwin L.A."/>
            <person name="Pitluck S."/>
            <person name="Land M.L."/>
            <person name="Hauser L.J."/>
            <person name="Woyke T."/>
            <person name="Mikhailova N."/>
            <person name="Pati A."/>
            <person name="Kyrpides N.C."/>
            <person name="Ivanova N."/>
            <person name="Detter J.C."/>
            <person name="Walston-Davenport K."/>
            <person name="Han S."/>
            <person name="Adams M.W."/>
            <person name="Kelly R.M."/>
        </authorList>
    </citation>
    <scope>NUCLEOTIDE SEQUENCE [LARGE SCALE GENOMIC DNA]</scope>
    <source>
        <strain evidence="2">ATCC 700853 / DSM 12137 / I77R1B</strain>
    </source>
</reference>
<protein>
    <recommendedName>
        <fullName evidence="3">DUF2680 domain-containing protein</fullName>
    </recommendedName>
</protein>
<organism evidence="1 2">
    <name type="scientific">Caldicellulosiruptor acetigenus (strain ATCC 700853 / DSM 12137 / I77R1B)</name>
    <name type="common">Caldicellulosiruptor kristjanssonii</name>
    <dbReference type="NCBI Taxonomy" id="632335"/>
    <lineage>
        <taxon>Bacteria</taxon>
        <taxon>Bacillati</taxon>
        <taxon>Bacillota</taxon>
        <taxon>Bacillota incertae sedis</taxon>
        <taxon>Caldicellulosiruptorales</taxon>
        <taxon>Caldicellulosiruptoraceae</taxon>
        <taxon>Caldicellulosiruptor</taxon>
    </lineage>
</organism>
<gene>
    <name evidence="1" type="ordered locus">Calkr_0108</name>
</gene>
<sequence>MKILKSILGIGLVLALVLTFTFVFAKGLQPGSTQKTKNAAAGWQQNTGCGYGFMPHTNMQELVAKALGLSVDELVQKIQNGQTINDILKEKKLTVDEFKKKLYDLRAAEIDKLLKDGKITKDQAEFLKKHFQANIQYCIDNILDWSNNGFGGMMGFGHGGGMMGLGHGNMMGAGFSGMMGY</sequence>
<dbReference type="Proteomes" id="UP000009256">
    <property type="component" value="Chromosome"/>
</dbReference>
<accession>E4S610</accession>